<keyword evidence="13 15" id="KW-0460">Magnesium</keyword>
<feature type="active site" evidence="15">
    <location>
        <position position="44"/>
    </location>
</feature>
<evidence type="ECO:0000259" key="16">
    <source>
        <dbReference type="PROSITE" id="PS50137"/>
    </source>
</evidence>
<dbReference type="PROSITE" id="PS50137">
    <property type="entry name" value="DS_RBD"/>
    <property type="match status" value="1"/>
</dbReference>
<evidence type="ECO:0000256" key="11">
    <source>
        <dbReference type="ARBA" id="ARBA00022759"/>
    </source>
</evidence>
<organism evidence="18 19">
    <name type="scientific">Micavibrio aeruginosavorus</name>
    <dbReference type="NCBI Taxonomy" id="349221"/>
    <lineage>
        <taxon>Bacteria</taxon>
        <taxon>Pseudomonadati</taxon>
        <taxon>Bdellovibrionota</taxon>
        <taxon>Bdellovibrionia</taxon>
        <taxon>Bdellovibrionales</taxon>
        <taxon>Pseudobdellovibrionaceae</taxon>
        <taxon>Micavibrio</taxon>
    </lineage>
</organism>
<dbReference type="GO" id="GO:0010468">
    <property type="term" value="P:regulation of gene expression"/>
    <property type="evidence" value="ECO:0007669"/>
    <property type="project" value="TreeGrafter"/>
</dbReference>
<evidence type="ECO:0000256" key="13">
    <source>
        <dbReference type="ARBA" id="ARBA00022842"/>
    </source>
</evidence>
<feature type="binding site" evidence="15">
    <location>
        <position position="40"/>
    </location>
    <ligand>
        <name>Mg(2+)</name>
        <dbReference type="ChEBI" id="CHEBI:18420"/>
    </ligand>
</feature>
<evidence type="ECO:0000256" key="6">
    <source>
        <dbReference type="ARBA" id="ARBA00022552"/>
    </source>
</evidence>
<sequence length="226" mass="24893">MADELKIFQDRLGYYFRDNELLQRSLTHSSKGADNYERLEFLGDRVLGLVIADIVYKAFPAESEGGLAKRHSALACTETLVEIATTIGLSDVVILSDGERSAGGVKQDNLLADSMEAVIGAIFLDQGLDACHAVIEGLWGEKIHILKEPPIDSKTGLQEWAQARKLGVPAYDIIKREGPDHAPVFHVSVTVKGYGIQIGTGSSRRVAEKEAAKKFMTYLEEHHWND</sequence>
<comment type="subunit">
    <text evidence="4 15">Homodimer.</text>
</comment>
<comment type="subcellular location">
    <subcellularLocation>
        <location evidence="2 15">Cytoplasm</location>
    </subcellularLocation>
</comment>
<dbReference type="PROSITE" id="PS00517">
    <property type="entry name" value="RNASE_3_1"/>
    <property type="match status" value="1"/>
</dbReference>
<proteinExistence type="inferred from homology"/>
<feature type="domain" description="DRBM" evidence="16">
    <location>
        <begin position="152"/>
        <end position="221"/>
    </location>
</feature>
<dbReference type="CDD" id="cd00593">
    <property type="entry name" value="RIBOc"/>
    <property type="match status" value="1"/>
</dbReference>
<gene>
    <name evidence="15 18" type="primary">rnc</name>
    <name evidence="18" type="ORF">DI586_04695</name>
</gene>
<dbReference type="AlphaFoldDB" id="A0A2W5FP22"/>
<dbReference type="GO" id="GO:0008033">
    <property type="term" value="P:tRNA processing"/>
    <property type="evidence" value="ECO:0007669"/>
    <property type="project" value="UniProtKB-KW"/>
</dbReference>
<dbReference type="InterPro" id="IPR011907">
    <property type="entry name" value="RNase_III"/>
</dbReference>
<dbReference type="InterPro" id="IPR014720">
    <property type="entry name" value="dsRBD_dom"/>
</dbReference>
<evidence type="ECO:0000256" key="14">
    <source>
        <dbReference type="ARBA" id="ARBA00022884"/>
    </source>
</evidence>
<dbReference type="HAMAP" id="MF_00104">
    <property type="entry name" value="RNase_III"/>
    <property type="match status" value="1"/>
</dbReference>
<feature type="binding site" evidence="15">
    <location>
        <position position="116"/>
    </location>
    <ligand>
        <name>Mg(2+)</name>
        <dbReference type="ChEBI" id="CHEBI:18420"/>
    </ligand>
</feature>
<dbReference type="PANTHER" id="PTHR11207">
    <property type="entry name" value="RIBONUCLEASE III"/>
    <property type="match status" value="1"/>
</dbReference>
<keyword evidence="14 15" id="KW-0694">RNA-binding</keyword>
<evidence type="ECO:0000256" key="9">
    <source>
        <dbReference type="ARBA" id="ARBA00022722"/>
    </source>
</evidence>
<evidence type="ECO:0000256" key="7">
    <source>
        <dbReference type="ARBA" id="ARBA00022664"/>
    </source>
</evidence>
<keyword evidence="15" id="KW-0699">rRNA-binding</keyword>
<evidence type="ECO:0000256" key="2">
    <source>
        <dbReference type="ARBA" id="ARBA00004496"/>
    </source>
</evidence>
<dbReference type="NCBIfam" id="TIGR02191">
    <property type="entry name" value="RNaseIII"/>
    <property type="match status" value="1"/>
</dbReference>
<dbReference type="InterPro" id="IPR036389">
    <property type="entry name" value="RNase_III_sf"/>
</dbReference>
<dbReference type="Pfam" id="PF14622">
    <property type="entry name" value="Ribonucleas_3_3"/>
    <property type="match status" value="1"/>
</dbReference>
<evidence type="ECO:0000256" key="8">
    <source>
        <dbReference type="ARBA" id="ARBA00022694"/>
    </source>
</evidence>
<accession>A0A2W5FP22</accession>
<dbReference type="CDD" id="cd10845">
    <property type="entry name" value="DSRM_RNAse_III_family"/>
    <property type="match status" value="1"/>
</dbReference>
<keyword evidence="6 15" id="KW-0698">rRNA processing</keyword>
<name>A0A2W5FP22_9BACT</name>
<comment type="function">
    <text evidence="15">Digests double-stranded RNA. Involved in the processing of primary rRNA transcript to yield the immediate precursors to the large and small rRNAs (23S and 16S). Processes some mRNAs, and tRNAs when they are encoded in the rRNA operon. Processes pre-crRNA and tracrRNA of type II CRISPR loci if present in the organism.</text>
</comment>
<comment type="similarity">
    <text evidence="3">Belongs to the ribonuclease III family.</text>
</comment>
<dbReference type="GO" id="GO:0042802">
    <property type="term" value="F:identical protein binding"/>
    <property type="evidence" value="ECO:0007669"/>
    <property type="project" value="UniProtKB-ARBA"/>
</dbReference>
<dbReference type="GO" id="GO:0006364">
    <property type="term" value="P:rRNA processing"/>
    <property type="evidence" value="ECO:0007669"/>
    <property type="project" value="UniProtKB-UniRule"/>
</dbReference>
<dbReference type="EMBL" id="QFOT01000036">
    <property type="protein sequence ID" value="PZP56144.1"/>
    <property type="molecule type" value="Genomic_DNA"/>
</dbReference>
<evidence type="ECO:0000256" key="4">
    <source>
        <dbReference type="ARBA" id="ARBA00011738"/>
    </source>
</evidence>
<dbReference type="FunFam" id="3.30.160.20:FF:000003">
    <property type="entry name" value="Ribonuclease 3"/>
    <property type="match status" value="1"/>
</dbReference>
<evidence type="ECO:0000313" key="19">
    <source>
        <dbReference type="Proteomes" id="UP000249739"/>
    </source>
</evidence>
<dbReference type="SUPFAM" id="SSF69065">
    <property type="entry name" value="RNase III domain-like"/>
    <property type="match status" value="1"/>
</dbReference>
<comment type="cofactor">
    <cofactor evidence="15">
        <name>Mg(2+)</name>
        <dbReference type="ChEBI" id="CHEBI:18420"/>
    </cofactor>
</comment>
<keyword evidence="9 15" id="KW-0540">Nuclease</keyword>
<keyword evidence="10 15" id="KW-0479">Metal-binding</keyword>
<evidence type="ECO:0000256" key="15">
    <source>
        <dbReference type="HAMAP-Rule" id="MF_00104"/>
    </source>
</evidence>
<dbReference type="PANTHER" id="PTHR11207:SF0">
    <property type="entry name" value="RIBONUCLEASE 3"/>
    <property type="match status" value="1"/>
</dbReference>
<dbReference type="Proteomes" id="UP000249739">
    <property type="component" value="Unassembled WGS sequence"/>
</dbReference>
<keyword evidence="8 15" id="KW-0819">tRNA processing</keyword>
<comment type="catalytic activity">
    <reaction evidence="1 15">
        <text>Endonucleolytic cleavage to 5'-phosphomonoester.</text>
        <dbReference type="EC" id="3.1.26.3"/>
    </reaction>
</comment>
<dbReference type="SMART" id="SM00358">
    <property type="entry name" value="DSRM"/>
    <property type="match status" value="1"/>
</dbReference>
<dbReference type="Gene3D" id="1.10.1520.10">
    <property type="entry name" value="Ribonuclease III domain"/>
    <property type="match status" value="1"/>
</dbReference>
<evidence type="ECO:0000256" key="3">
    <source>
        <dbReference type="ARBA" id="ARBA00010183"/>
    </source>
</evidence>
<dbReference type="GO" id="GO:0004525">
    <property type="term" value="F:ribonuclease III activity"/>
    <property type="evidence" value="ECO:0007669"/>
    <property type="project" value="UniProtKB-UniRule"/>
</dbReference>
<dbReference type="InterPro" id="IPR000999">
    <property type="entry name" value="RNase_III_dom"/>
</dbReference>
<keyword evidence="12 15" id="KW-0378">Hydrolase</keyword>
<dbReference type="GO" id="GO:0019843">
    <property type="term" value="F:rRNA binding"/>
    <property type="evidence" value="ECO:0007669"/>
    <property type="project" value="UniProtKB-KW"/>
</dbReference>
<keyword evidence="5 15" id="KW-0963">Cytoplasm</keyword>
<comment type="caution">
    <text evidence="18">The sequence shown here is derived from an EMBL/GenBank/DDBJ whole genome shotgun (WGS) entry which is preliminary data.</text>
</comment>
<evidence type="ECO:0000256" key="1">
    <source>
        <dbReference type="ARBA" id="ARBA00000109"/>
    </source>
</evidence>
<dbReference type="GO" id="GO:0006397">
    <property type="term" value="P:mRNA processing"/>
    <property type="evidence" value="ECO:0007669"/>
    <property type="project" value="UniProtKB-UniRule"/>
</dbReference>
<dbReference type="SMART" id="SM00535">
    <property type="entry name" value="RIBOc"/>
    <property type="match status" value="1"/>
</dbReference>
<dbReference type="PROSITE" id="PS50142">
    <property type="entry name" value="RNASE_3_2"/>
    <property type="match status" value="1"/>
</dbReference>
<reference evidence="18 19" key="1">
    <citation type="submission" date="2017-08" db="EMBL/GenBank/DDBJ databases">
        <title>Infants hospitalized years apart are colonized by the same room-sourced microbial strains.</title>
        <authorList>
            <person name="Brooks B."/>
            <person name="Olm M.R."/>
            <person name="Firek B.A."/>
            <person name="Baker R."/>
            <person name="Thomas B.C."/>
            <person name="Morowitz M.J."/>
            <person name="Banfield J.F."/>
        </authorList>
    </citation>
    <scope>NUCLEOTIDE SEQUENCE [LARGE SCALE GENOMIC DNA]</scope>
    <source>
        <strain evidence="18">S2_006_000_R2_64</strain>
    </source>
</reference>
<dbReference type="SUPFAM" id="SSF54768">
    <property type="entry name" value="dsRNA-binding domain-like"/>
    <property type="match status" value="1"/>
</dbReference>
<dbReference type="Gene3D" id="3.30.160.20">
    <property type="match status" value="1"/>
</dbReference>
<keyword evidence="11 15" id="KW-0255">Endonuclease</keyword>
<dbReference type="FunFam" id="1.10.1520.10:FF:000001">
    <property type="entry name" value="Ribonuclease 3"/>
    <property type="match status" value="1"/>
</dbReference>
<evidence type="ECO:0000313" key="18">
    <source>
        <dbReference type="EMBL" id="PZP56144.1"/>
    </source>
</evidence>
<evidence type="ECO:0000256" key="10">
    <source>
        <dbReference type="ARBA" id="ARBA00022723"/>
    </source>
</evidence>
<dbReference type="EC" id="3.1.26.3" evidence="15"/>
<evidence type="ECO:0000256" key="5">
    <source>
        <dbReference type="ARBA" id="ARBA00022490"/>
    </source>
</evidence>
<dbReference type="GO" id="GO:0005737">
    <property type="term" value="C:cytoplasm"/>
    <property type="evidence" value="ECO:0007669"/>
    <property type="project" value="UniProtKB-SubCell"/>
</dbReference>
<feature type="binding site" evidence="15">
    <location>
        <position position="113"/>
    </location>
    <ligand>
        <name>Mg(2+)</name>
        <dbReference type="ChEBI" id="CHEBI:18420"/>
    </ligand>
</feature>
<dbReference type="Pfam" id="PF00035">
    <property type="entry name" value="dsrm"/>
    <property type="match status" value="1"/>
</dbReference>
<evidence type="ECO:0000256" key="12">
    <source>
        <dbReference type="ARBA" id="ARBA00022801"/>
    </source>
</evidence>
<keyword evidence="7 15" id="KW-0507">mRNA processing</keyword>
<evidence type="ECO:0000259" key="17">
    <source>
        <dbReference type="PROSITE" id="PS50142"/>
    </source>
</evidence>
<feature type="domain" description="RNase III" evidence="17">
    <location>
        <begin position="5"/>
        <end position="127"/>
    </location>
</feature>
<dbReference type="GO" id="GO:0003725">
    <property type="term" value="F:double-stranded RNA binding"/>
    <property type="evidence" value="ECO:0007669"/>
    <property type="project" value="TreeGrafter"/>
</dbReference>
<protein>
    <recommendedName>
        <fullName evidence="15">Ribonuclease 3</fullName>
        <ecNumber evidence="15">3.1.26.3</ecNumber>
    </recommendedName>
    <alternativeName>
        <fullName evidence="15">Ribonuclease III</fullName>
        <shortName evidence="15">RNase III</shortName>
    </alternativeName>
</protein>
<feature type="active site" evidence="15">
    <location>
        <position position="116"/>
    </location>
</feature>
<dbReference type="GO" id="GO:0046872">
    <property type="term" value="F:metal ion binding"/>
    <property type="evidence" value="ECO:0007669"/>
    <property type="project" value="UniProtKB-KW"/>
</dbReference>